<evidence type="ECO:0000256" key="1">
    <source>
        <dbReference type="ARBA" id="ARBA00022737"/>
    </source>
</evidence>
<evidence type="ECO:0000313" key="4">
    <source>
        <dbReference type="EMBL" id="MFD2661380.1"/>
    </source>
</evidence>
<proteinExistence type="predicted"/>
<dbReference type="Pfam" id="PF12796">
    <property type="entry name" value="Ank_2"/>
    <property type="match status" value="2"/>
</dbReference>
<organism evidence="4 5">
    <name type="scientific">Paenibacillus thailandensis</name>
    <dbReference type="NCBI Taxonomy" id="393250"/>
    <lineage>
        <taxon>Bacteria</taxon>
        <taxon>Bacillati</taxon>
        <taxon>Bacillota</taxon>
        <taxon>Bacilli</taxon>
        <taxon>Bacillales</taxon>
        <taxon>Paenibacillaceae</taxon>
        <taxon>Paenibacillus</taxon>
    </lineage>
</organism>
<sequence length="174" mass="18276">MEIAPQIVNELFEAAKAGDASRLQQLLDDRPELANAENGDGLTLLGYAAHYGHADAVRTILDQGADVNAVSRSKISFIPSNTALHAAIAGERDEAVIRLLLERGARADLFDSNGHTCLHSAAYHDDSEELIRLLVARGADVNAKAEGGDSALSLAVAKGNAKAANALRELGAQL</sequence>
<evidence type="ECO:0000313" key="5">
    <source>
        <dbReference type="Proteomes" id="UP001597493"/>
    </source>
</evidence>
<keyword evidence="5" id="KW-1185">Reference proteome</keyword>
<dbReference type="SMART" id="SM00248">
    <property type="entry name" value="ANK"/>
    <property type="match status" value="4"/>
</dbReference>
<comment type="caution">
    <text evidence="4">The sequence shown here is derived from an EMBL/GenBank/DDBJ whole genome shotgun (WGS) entry which is preliminary data.</text>
</comment>
<reference evidence="5" key="1">
    <citation type="journal article" date="2019" name="Int. J. Syst. Evol. Microbiol.">
        <title>The Global Catalogue of Microorganisms (GCM) 10K type strain sequencing project: providing services to taxonomists for standard genome sequencing and annotation.</title>
        <authorList>
            <consortium name="The Broad Institute Genomics Platform"/>
            <consortium name="The Broad Institute Genome Sequencing Center for Infectious Disease"/>
            <person name="Wu L."/>
            <person name="Ma J."/>
        </authorList>
    </citation>
    <scope>NUCLEOTIDE SEQUENCE [LARGE SCALE GENOMIC DNA]</scope>
    <source>
        <strain evidence="5">TISTR 1827</strain>
    </source>
</reference>
<name>A0ABW5QYS4_9BACL</name>
<gene>
    <name evidence="4" type="ORF">ACFSW5_14090</name>
</gene>
<feature type="repeat" description="ANK" evidence="3">
    <location>
        <begin position="113"/>
        <end position="146"/>
    </location>
</feature>
<dbReference type="PANTHER" id="PTHR24171">
    <property type="entry name" value="ANKYRIN REPEAT DOMAIN-CONTAINING PROTEIN 39-RELATED"/>
    <property type="match status" value="1"/>
</dbReference>
<dbReference type="Gene3D" id="1.25.40.20">
    <property type="entry name" value="Ankyrin repeat-containing domain"/>
    <property type="match status" value="2"/>
</dbReference>
<dbReference type="SUPFAM" id="SSF48403">
    <property type="entry name" value="Ankyrin repeat"/>
    <property type="match status" value="1"/>
</dbReference>
<evidence type="ECO:0000256" key="3">
    <source>
        <dbReference type="PROSITE-ProRule" id="PRU00023"/>
    </source>
</evidence>
<feature type="repeat" description="ANK" evidence="3">
    <location>
        <begin position="147"/>
        <end position="174"/>
    </location>
</feature>
<dbReference type="PROSITE" id="PS50297">
    <property type="entry name" value="ANK_REP_REGION"/>
    <property type="match status" value="4"/>
</dbReference>
<dbReference type="PROSITE" id="PS50088">
    <property type="entry name" value="ANK_REPEAT"/>
    <property type="match status" value="4"/>
</dbReference>
<accession>A0ABW5QYS4</accession>
<keyword evidence="1" id="KW-0677">Repeat</keyword>
<dbReference type="EMBL" id="JBHUMY010000013">
    <property type="protein sequence ID" value="MFD2661380.1"/>
    <property type="molecule type" value="Genomic_DNA"/>
</dbReference>
<dbReference type="InterPro" id="IPR036770">
    <property type="entry name" value="Ankyrin_rpt-contain_sf"/>
</dbReference>
<dbReference type="Proteomes" id="UP001597493">
    <property type="component" value="Unassembled WGS sequence"/>
</dbReference>
<dbReference type="PRINTS" id="PR01415">
    <property type="entry name" value="ANKYRIN"/>
</dbReference>
<feature type="repeat" description="ANK" evidence="3">
    <location>
        <begin position="79"/>
        <end position="112"/>
    </location>
</feature>
<dbReference type="PANTHER" id="PTHR24171:SF9">
    <property type="entry name" value="ANKYRIN REPEAT DOMAIN-CONTAINING PROTEIN 39"/>
    <property type="match status" value="1"/>
</dbReference>
<evidence type="ECO:0000256" key="2">
    <source>
        <dbReference type="ARBA" id="ARBA00023043"/>
    </source>
</evidence>
<protein>
    <submittedName>
        <fullName evidence="4">Ankyrin repeat domain-containing protein</fullName>
    </submittedName>
</protein>
<dbReference type="InterPro" id="IPR002110">
    <property type="entry name" value="Ankyrin_rpt"/>
</dbReference>
<dbReference type="RefSeq" id="WP_379274148.1">
    <property type="nucleotide sequence ID" value="NZ_JBHUGT010000019.1"/>
</dbReference>
<keyword evidence="2 3" id="KW-0040">ANK repeat</keyword>
<feature type="repeat" description="ANK" evidence="3">
    <location>
        <begin position="40"/>
        <end position="72"/>
    </location>
</feature>